<keyword evidence="2" id="KW-1185">Reference proteome</keyword>
<sequence>MSQVRALGFAFLVTMPGALGCGPAPYLEAEPPPQVTARPAERQAVVVVLQEPAPEPAVEGWIPDAPREGNPLGQVKAWQGDYDCPQGTTELTLHILSVRGQHVSALFDFHHLDSGAAGRYLMAGRVHPETGRVMLTPGAWISQPRHYVSVGMSGELSEDGSLFAGRMEHPLCGAFRLRPAR</sequence>
<evidence type="ECO:0000313" key="2">
    <source>
        <dbReference type="Proteomes" id="UP000067626"/>
    </source>
</evidence>
<dbReference type="OrthoDB" id="1818119at2"/>
<name>A0A0K1E806_CHOCO</name>
<evidence type="ECO:0008006" key="3">
    <source>
        <dbReference type="Google" id="ProtNLM"/>
    </source>
</evidence>
<dbReference type="STRING" id="52.CMC5_008190"/>
<dbReference type="PROSITE" id="PS51257">
    <property type="entry name" value="PROKAR_LIPOPROTEIN"/>
    <property type="match status" value="1"/>
</dbReference>
<accession>A0A0K1E806</accession>
<proteinExistence type="predicted"/>
<dbReference type="KEGG" id="ccro:CMC5_008190"/>
<dbReference type="RefSeq" id="WP_156338168.1">
    <property type="nucleotide sequence ID" value="NZ_CP012159.1"/>
</dbReference>
<gene>
    <name evidence="1" type="ORF">CMC5_008190</name>
</gene>
<dbReference type="AlphaFoldDB" id="A0A0K1E806"/>
<organism evidence="1 2">
    <name type="scientific">Chondromyces crocatus</name>
    <dbReference type="NCBI Taxonomy" id="52"/>
    <lineage>
        <taxon>Bacteria</taxon>
        <taxon>Pseudomonadati</taxon>
        <taxon>Myxococcota</taxon>
        <taxon>Polyangia</taxon>
        <taxon>Polyangiales</taxon>
        <taxon>Polyangiaceae</taxon>
        <taxon>Chondromyces</taxon>
    </lineage>
</organism>
<protein>
    <recommendedName>
        <fullName evidence="3">Lipoprotein</fullName>
    </recommendedName>
</protein>
<dbReference type="EMBL" id="CP012159">
    <property type="protein sequence ID" value="AKT36698.1"/>
    <property type="molecule type" value="Genomic_DNA"/>
</dbReference>
<evidence type="ECO:0000313" key="1">
    <source>
        <dbReference type="EMBL" id="AKT36698.1"/>
    </source>
</evidence>
<dbReference type="Proteomes" id="UP000067626">
    <property type="component" value="Chromosome"/>
</dbReference>
<reference evidence="1 2" key="1">
    <citation type="submission" date="2015-07" db="EMBL/GenBank/DDBJ databases">
        <title>Genome analysis of myxobacterium Chondromyces crocatus Cm c5 reveals a high potential for natural compound synthesis and the genetic basis for the loss of fruiting body formation.</title>
        <authorList>
            <person name="Zaburannyi N."/>
            <person name="Bunk B."/>
            <person name="Maier J."/>
            <person name="Overmann J."/>
            <person name="Mueller R."/>
        </authorList>
    </citation>
    <scope>NUCLEOTIDE SEQUENCE [LARGE SCALE GENOMIC DNA]</scope>
    <source>
        <strain evidence="1 2">Cm c5</strain>
    </source>
</reference>